<sequence length="59" mass="6088">MQPRTNAGRRTRNTVVVALLVAAVWGGTALARSAAAHADPDGPTGPVAHFSRAVQLIRG</sequence>
<reference evidence="1 2" key="1">
    <citation type="submission" date="2014-09" db="EMBL/GenBank/DDBJ databases">
        <title>Draft genome sequence of Streptomyces natalensis ATCC 27448, producer of the antifungal pimaricin.</title>
        <authorList>
            <person name="Mendes M.V."/>
            <person name="Beites T."/>
            <person name="Pires S."/>
            <person name="Santos C.L."/>
            <person name="Moradas-Ferreira P."/>
        </authorList>
    </citation>
    <scope>NUCLEOTIDE SEQUENCE [LARGE SCALE GENOMIC DNA]</scope>
    <source>
        <strain evidence="1 2">ATCC 27448</strain>
    </source>
</reference>
<evidence type="ECO:0000313" key="2">
    <source>
        <dbReference type="Proteomes" id="UP000032458"/>
    </source>
</evidence>
<evidence type="ECO:0000313" key="1">
    <source>
        <dbReference type="EMBL" id="KIZ19459.1"/>
    </source>
</evidence>
<dbReference type="RefSeq" id="WP_030066389.1">
    <property type="nucleotide sequence ID" value="NZ_JRKI01000003.1"/>
</dbReference>
<accession>A0A0D7CT76</accession>
<protein>
    <submittedName>
        <fullName evidence="1">Uncharacterized protein</fullName>
    </submittedName>
</protein>
<comment type="caution">
    <text evidence="1">The sequence shown here is derived from an EMBL/GenBank/DDBJ whole genome shotgun (WGS) entry which is preliminary data.</text>
</comment>
<keyword evidence="2" id="KW-1185">Reference proteome</keyword>
<gene>
    <name evidence="1" type="ORF">SNA_02760</name>
</gene>
<dbReference type="PATRIC" id="fig|1240678.4.peg.586"/>
<dbReference type="Proteomes" id="UP000032458">
    <property type="component" value="Unassembled WGS sequence"/>
</dbReference>
<organism evidence="1 2">
    <name type="scientific">Streptomyces natalensis ATCC 27448</name>
    <dbReference type="NCBI Taxonomy" id="1240678"/>
    <lineage>
        <taxon>Bacteria</taxon>
        <taxon>Bacillati</taxon>
        <taxon>Actinomycetota</taxon>
        <taxon>Actinomycetes</taxon>
        <taxon>Kitasatosporales</taxon>
        <taxon>Streptomycetaceae</taxon>
        <taxon>Streptomyces</taxon>
    </lineage>
</organism>
<dbReference type="AlphaFoldDB" id="A0A0D7CT76"/>
<dbReference type="EMBL" id="JRKI01000003">
    <property type="protein sequence ID" value="KIZ19459.1"/>
    <property type="molecule type" value="Genomic_DNA"/>
</dbReference>
<proteinExistence type="predicted"/>
<name>A0A0D7CT76_9ACTN</name>